<name>A0A8H7SKB1_9FUNG</name>
<dbReference type="AlphaFoldDB" id="A0A8H7SKB1"/>
<protein>
    <submittedName>
        <fullName evidence="1">Uncharacterized protein</fullName>
    </submittedName>
</protein>
<comment type="caution">
    <text evidence="1">The sequence shown here is derived from an EMBL/GenBank/DDBJ whole genome shotgun (WGS) entry which is preliminary data.</text>
</comment>
<gene>
    <name evidence="1" type="ORF">INT48_004452</name>
</gene>
<reference evidence="1" key="1">
    <citation type="submission" date="2021-01" db="EMBL/GenBank/DDBJ databases">
        <title>Metabolic potential, ecology and presence of endohyphal bacteria is reflected in genomic diversity of Mucoromycotina.</title>
        <authorList>
            <person name="Muszewska A."/>
            <person name="Okrasinska A."/>
            <person name="Steczkiewicz K."/>
            <person name="Drgas O."/>
            <person name="Orlowska M."/>
            <person name="Perlinska-Lenart U."/>
            <person name="Aleksandrzak-Piekarczyk T."/>
            <person name="Szatraj K."/>
            <person name="Zielenkiewicz U."/>
            <person name="Pilsyk S."/>
            <person name="Malc E."/>
            <person name="Mieczkowski P."/>
            <person name="Kruszewska J.S."/>
            <person name="Biernat P."/>
            <person name="Pawlowska J."/>
        </authorList>
    </citation>
    <scope>NUCLEOTIDE SEQUENCE</scope>
    <source>
        <strain evidence="1">WA0000018081</strain>
    </source>
</reference>
<evidence type="ECO:0000313" key="1">
    <source>
        <dbReference type="EMBL" id="KAG2230591.1"/>
    </source>
</evidence>
<organism evidence="1 2">
    <name type="scientific">Thamnidium elegans</name>
    <dbReference type="NCBI Taxonomy" id="101142"/>
    <lineage>
        <taxon>Eukaryota</taxon>
        <taxon>Fungi</taxon>
        <taxon>Fungi incertae sedis</taxon>
        <taxon>Mucoromycota</taxon>
        <taxon>Mucoromycotina</taxon>
        <taxon>Mucoromycetes</taxon>
        <taxon>Mucorales</taxon>
        <taxon>Mucorineae</taxon>
        <taxon>Mucoraceae</taxon>
        <taxon>Thamnidium</taxon>
    </lineage>
</organism>
<accession>A0A8H7SKB1</accession>
<evidence type="ECO:0000313" key="2">
    <source>
        <dbReference type="Proteomes" id="UP000613177"/>
    </source>
</evidence>
<dbReference type="EMBL" id="JAEPRE010000193">
    <property type="protein sequence ID" value="KAG2230591.1"/>
    <property type="molecule type" value="Genomic_DNA"/>
</dbReference>
<proteinExistence type="predicted"/>
<sequence length="91" mass="10424">MTDRVGQPDQQLITYHIYFVHGYVLNGRSVVERRPLERRDSFEESSGGDWDVEHFGCPSFEGFVTLNSDEEDEEVGSLQQIINNIMAVMAE</sequence>
<dbReference type="Proteomes" id="UP000613177">
    <property type="component" value="Unassembled WGS sequence"/>
</dbReference>
<keyword evidence="2" id="KW-1185">Reference proteome</keyword>